<dbReference type="InterPro" id="IPR003661">
    <property type="entry name" value="HisK_dim/P_dom"/>
</dbReference>
<dbReference type="AlphaFoldDB" id="C4XKV6"/>
<dbReference type="InterPro" id="IPR001789">
    <property type="entry name" value="Sig_transdc_resp-reg_receiver"/>
</dbReference>
<dbReference type="Gene3D" id="1.10.287.130">
    <property type="match status" value="1"/>
</dbReference>
<dbReference type="OrthoDB" id="5437363at2"/>
<comment type="catalytic activity">
    <reaction evidence="1">
        <text>ATP + protein L-histidine = ADP + protein N-phospho-L-histidine.</text>
        <dbReference type="EC" id="2.7.13.3"/>
    </reaction>
</comment>
<evidence type="ECO:0000256" key="1">
    <source>
        <dbReference type="ARBA" id="ARBA00000085"/>
    </source>
</evidence>
<gene>
    <name evidence="13" type="ordered locus">DMR_10040</name>
</gene>
<dbReference type="InterPro" id="IPR029151">
    <property type="entry name" value="Sensor-like_sf"/>
</dbReference>
<dbReference type="InterPro" id="IPR036097">
    <property type="entry name" value="HisK_dim/P_sf"/>
</dbReference>
<evidence type="ECO:0000256" key="6">
    <source>
        <dbReference type="ARBA" id="ARBA00022692"/>
    </source>
</evidence>
<dbReference type="PROSITE" id="PS50109">
    <property type="entry name" value="HIS_KIN"/>
    <property type="match status" value="1"/>
</dbReference>
<dbReference type="CDD" id="cd17546">
    <property type="entry name" value="REC_hyHK_CKI1_RcsC-like"/>
    <property type="match status" value="1"/>
</dbReference>
<keyword evidence="14" id="KW-1185">Reference proteome</keyword>
<proteinExistence type="predicted"/>
<dbReference type="InterPro" id="IPR003594">
    <property type="entry name" value="HATPase_dom"/>
</dbReference>
<dbReference type="KEGG" id="dma:DMR_10040"/>
<protein>
    <recommendedName>
        <fullName evidence="3">histidine kinase</fullName>
        <ecNumber evidence="3">2.7.13.3</ecNumber>
    </recommendedName>
</protein>
<keyword evidence="9" id="KW-0472">Membrane</keyword>
<evidence type="ECO:0000256" key="3">
    <source>
        <dbReference type="ARBA" id="ARBA00012438"/>
    </source>
</evidence>
<keyword evidence="5 10" id="KW-0597">Phosphoprotein</keyword>
<name>C4XKV6_SOLM1</name>
<dbReference type="Proteomes" id="UP000009071">
    <property type="component" value="Chromosome"/>
</dbReference>
<evidence type="ECO:0000256" key="10">
    <source>
        <dbReference type="PROSITE-ProRule" id="PRU00169"/>
    </source>
</evidence>
<evidence type="ECO:0000313" key="14">
    <source>
        <dbReference type="Proteomes" id="UP000009071"/>
    </source>
</evidence>
<dbReference type="SMART" id="SM00448">
    <property type="entry name" value="REC"/>
    <property type="match status" value="1"/>
</dbReference>
<dbReference type="CDD" id="cd00082">
    <property type="entry name" value="HisKA"/>
    <property type="match status" value="1"/>
</dbReference>
<dbReference type="InterPro" id="IPR004358">
    <property type="entry name" value="Sig_transdc_His_kin-like_C"/>
</dbReference>
<dbReference type="SMART" id="SM00388">
    <property type="entry name" value="HisKA"/>
    <property type="match status" value="1"/>
</dbReference>
<comment type="subcellular location">
    <subcellularLocation>
        <location evidence="2">Cell membrane</location>
        <topology evidence="2">Multi-pass membrane protein</topology>
    </subcellularLocation>
</comment>
<dbReference type="Pfam" id="PF02743">
    <property type="entry name" value="dCache_1"/>
    <property type="match status" value="1"/>
</dbReference>
<dbReference type="SMART" id="SM00387">
    <property type="entry name" value="HATPase_c"/>
    <property type="match status" value="1"/>
</dbReference>
<dbReference type="SUPFAM" id="SSF103190">
    <property type="entry name" value="Sensory domain-like"/>
    <property type="match status" value="1"/>
</dbReference>
<dbReference type="CDD" id="cd16922">
    <property type="entry name" value="HATPase_EvgS-ArcB-TorS-like"/>
    <property type="match status" value="1"/>
</dbReference>
<dbReference type="PROSITE" id="PS50110">
    <property type="entry name" value="RESPONSE_REGULATORY"/>
    <property type="match status" value="1"/>
</dbReference>
<dbReference type="GO" id="GO:0000155">
    <property type="term" value="F:phosphorelay sensor kinase activity"/>
    <property type="evidence" value="ECO:0007669"/>
    <property type="project" value="InterPro"/>
</dbReference>
<evidence type="ECO:0000313" key="13">
    <source>
        <dbReference type="EMBL" id="BAH74495.1"/>
    </source>
</evidence>
<dbReference type="InterPro" id="IPR011006">
    <property type="entry name" value="CheY-like_superfamily"/>
</dbReference>
<dbReference type="Pfam" id="PF00072">
    <property type="entry name" value="Response_reg"/>
    <property type="match status" value="1"/>
</dbReference>
<keyword evidence="4" id="KW-1003">Cell membrane</keyword>
<evidence type="ECO:0000256" key="7">
    <source>
        <dbReference type="ARBA" id="ARBA00022989"/>
    </source>
</evidence>
<dbReference type="RefSeq" id="WP_012750566.1">
    <property type="nucleotide sequence ID" value="NC_012796.1"/>
</dbReference>
<keyword evidence="6" id="KW-0812">Transmembrane</keyword>
<dbReference type="InterPro" id="IPR005467">
    <property type="entry name" value="His_kinase_dom"/>
</dbReference>
<evidence type="ECO:0000259" key="12">
    <source>
        <dbReference type="PROSITE" id="PS50110"/>
    </source>
</evidence>
<evidence type="ECO:0000256" key="9">
    <source>
        <dbReference type="ARBA" id="ARBA00023136"/>
    </source>
</evidence>
<evidence type="ECO:0000259" key="11">
    <source>
        <dbReference type="PROSITE" id="PS50109"/>
    </source>
</evidence>
<keyword evidence="7" id="KW-1133">Transmembrane helix</keyword>
<dbReference type="SUPFAM" id="SSF47384">
    <property type="entry name" value="Homodimeric domain of signal transducing histidine kinase"/>
    <property type="match status" value="1"/>
</dbReference>
<dbReference type="Pfam" id="PF02518">
    <property type="entry name" value="HATPase_c"/>
    <property type="match status" value="1"/>
</dbReference>
<dbReference type="SUPFAM" id="SSF52172">
    <property type="entry name" value="CheY-like"/>
    <property type="match status" value="1"/>
</dbReference>
<feature type="domain" description="Histidine kinase" evidence="11">
    <location>
        <begin position="379"/>
        <end position="601"/>
    </location>
</feature>
<evidence type="ECO:0000256" key="2">
    <source>
        <dbReference type="ARBA" id="ARBA00004651"/>
    </source>
</evidence>
<sequence>MRKIKNRVIVLMLASLVPILVILTLLNYKVRSQNYTIAEKNISHAIHEIKFFQLSLTTKTREILSLLSQEDEVQQIDTASMSKLFSSILLSNGEIYSNLFFCDLNGNVIASGKQMHDATNSSTRKYFTDAIKTGKFSTGEYIVGRITNNPVFHFSYPVKNHSNKTLGVLVISINLNKLDAIFSKTYLPEGSFIRIFDHNGISLLRLPPDPKHYQTGSKLREDFWKKISSSDSENSFIDLGSDNIEKFYSFINITTNESNTPFMYFLFGIPTSSIYTEANKYLHLSLAITIAATLLTVLIFRHYSQKTITRRIEILHDLTQNPAIANINYTGDIYQDELTQLMLSFHDMIKRISKSSSQLIKAKEDAEAANLAKSRFLATMSHEIRTPFNGIMSMLQLCEGTNLTTEQKLYTSLALESTRKLLALVNEILDLARLEQGKEISCVTEFSLACMLADMEILFKSILKDKKIKYESHIVNDLPLLIGDELKVRQILFNLIGNALKATSDGSVVVSASPIQICQEFRKITIMFTITDTGLGIPQEQIKRLFKPFTQIKGTYTQSKSGTGLGLSIVTRLVKTMEGTLCISSEENAGTTVDLTLPFYYSEQRDTLLPQKNELIDLQTFKPTDSIKILLAEDERVNQIALQHLAKKIGLFIDVANNGIAALELLSQNNYDLVLMDIQMPELDGIQTTQRIRASKTTYANIPIIALTAYAMPGDKEMFIESGMNDYLSKPIEFNNLIQILQKYGRYHAEPQNV</sequence>
<dbReference type="GO" id="GO:0005886">
    <property type="term" value="C:plasma membrane"/>
    <property type="evidence" value="ECO:0007669"/>
    <property type="project" value="UniProtKB-SubCell"/>
</dbReference>
<dbReference type="EMBL" id="AP010904">
    <property type="protein sequence ID" value="BAH74495.1"/>
    <property type="molecule type" value="Genomic_DNA"/>
</dbReference>
<evidence type="ECO:0000256" key="8">
    <source>
        <dbReference type="ARBA" id="ARBA00023012"/>
    </source>
</evidence>
<dbReference type="EC" id="2.7.13.3" evidence="3"/>
<dbReference type="HOGENOM" id="CLU_000445_114_21_7"/>
<evidence type="ECO:0000256" key="5">
    <source>
        <dbReference type="ARBA" id="ARBA00022553"/>
    </source>
</evidence>
<dbReference type="Gene3D" id="3.30.450.20">
    <property type="entry name" value="PAS domain"/>
    <property type="match status" value="1"/>
</dbReference>
<dbReference type="Gene3D" id="3.30.565.10">
    <property type="entry name" value="Histidine kinase-like ATPase, C-terminal domain"/>
    <property type="match status" value="1"/>
</dbReference>
<dbReference type="STRING" id="573370.DMR_10040"/>
<dbReference type="Pfam" id="PF00512">
    <property type="entry name" value="HisKA"/>
    <property type="match status" value="1"/>
</dbReference>
<organism evidence="13 14">
    <name type="scientific">Solidesulfovibrio magneticus (strain ATCC 700980 / DSM 13731 / RS-1)</name>
    <name type="common">Desulfovibrio magneticus</name>
    <dbReference type="NCBI Taxonomy" id="573370"/>
    <lineage>
        <taxon>Bacteria</taxon>
        <taxon>Pseudomonadati</taxon>
        <taxon>Thermodesulfobacteriota</taxon>
        <taxon>Desulfovibrionia</taxon>
        <taxon>Desulfovibrionales</taxon>
        <taxon>Desulfovibrionaceae</taxon>
        <taxon>Solidesulfovibrio</taxon>
    </lineage>
</organism>
<dbReference type="PANTHER" id="PTHR45339:SF1">
    <property type="entry name" value="HYBRID SIGNAL TRANSDUCTION HISTIDINE KINASE J"/>
    <property type="match status" value="1"/>
</dbReference>
<dbReference type="SUPFAM" id="SSF55874">
    <property type="entry name" value="ATPase domain of HSP90 chaperone/DNA topoisomerase II/histidine kinase"/>
    <property type="match status" value="1"/>
</dbReference>
<feature type="domain" description="Response regulatory" evidence="12">
    <location>
        <begin position="628"/>
        <end position="745"/>
    </location>
</feature>
<dbReference type="InterPro" id="IPR033479">
    <property type="entry name" value="dCache_1"/>
</dbReference>
<dbReference type="Gene3D" id="3.40.50.2300">
    <property type="match status" value="1"/>
</dbReference>
<dbReference type="PANTHER" id="PTHR45339">
    <property type="entry name" value="HYBRID SIGNAL TRANSDUCTION HISTIDINE KINASE J"/>
    <property type="match status" value="1"/>
</dbReference>
<dbReference type="InterPro" id="IPR036890">
    <property type="entry name" value="HATPase_C_sf"/>
</dbReference>
<feature type="modified residue" description="4-aspartylphosphate" evidence="10">
    <location>
        <position position="677"/>
    </location>
</feature>
<reference evidence="13 14" key="1">
    <citation type="journal article" date="2009" name="Genome Res.">
        <title>Whole genome sequence of Desulfovibrio magneticus strain RS-1 revealed common gene clusters in magnetotactic bacteria.</title>
        <authorList>
            <person name="Nakazawa H."/>
            <person name="Arakaki A."/>
            <person name="Narita-Yamada S."/>
            <person name="Yashiro I."/>
            <person name="Jinno K."/>
            <person name="Aoki N."/>
            <person name="Tsuruyama A."/>
            <person name="Okamura Y."/>
            <person name="Tanikawa S."/>
            <person name="Fujita N."/>
            <person name="Takeyama H."/>
            <person name="Matsunaga T."/>
        </authorList>
    </citation>
    <scope>NUCLEOTIDE SEQUENCE [LARGE SCALE GENOMIC DNA]</scope>
    <source>
        <strain evidence="14">ATCC 700980 / DSM 13731 / RS-1</strain>
    </source>
</reference>
<keyword evidence="8" id="KW-0902">Two-component regulatory system</keyword>
<evidence type="ECO:0000256" key="4">
    <source>
        <dbReference type="ARBA" id="ARBA00022475"/>
    </source>
</evidence>
<dbReference type="PRINTS" id="PR00344">
    <property type="entry name" value="BCTRLSENSOR"/>
</dbReference>
<accession>C4XKV6</accession>
<dbReference type="CDD" id="cd12914">
    <property type="entry name" value="PDC1_DGC_like"/>
    <property type="match status" value="1"/>
</dbReference>
<dbReference type="eggNOG" id="COG2205">
    <property type="taxonomic scope" value="Bacteria"/>
</dbReference>